<keyword evidence="3" id="KW-1185">Reference proteome</keyword>
<evidence type="ECO:0000313" key="3">
    <source>
        <dbReference type="Proteomes" id="UP001327560"/>
    </source>
</evidence>
<dbReference type="Gene3D" id="3.40.30.10">
    <property type="entry name" value="Glutaredoxin"/>
    <property type="match status" value="1"/>
</dbReference>
<sequence>MEISGAVLGRTPAISGVRPLRDSAAVVPPSMVGFGRRAAASARPVFSDAGHLKYYASPLRCGSGRIKKEEKKRAKLIKGLSKDLASLCSIGIGADAAEGLAAEVKGKMIMEAAELLMAELKQLKAQSKEMKRKLKEQKAAKKASMMKDCAAVDDSSSSSSSSDSSDDECCNEVVRMRNLRTPAAVHGPNLETLPLAASELKTGEVAQHHIAMNRPQQCSNNSISASIGCCSSINSTTAAAAKPTSKIEVCMGGKCKRSGAMQLMEEFNKKLGREGAVVGCKCMGKCRDGPNVRVVNHSADATAAATGAATKNPLCLGVGLEDVGAIVANFFGEKDVGLIAA</sequence>
<dbReference type="SUPFAM" id="SSF52833">
    <property type="entry name" value="Thioredoxin-like"/>
    <property type="match status" value="1"/>
</dbReference>
<dbReference type="Proteomes" id="UP001327560">
    <property type="component" value="Chromosome 8"/>
</dbReference>
<evidence type="ECO:0000313" key="2">
    <source>
        <dbReference type="EMBL" id="WOL18393.1"/>
    </source>
</evidence>
<evidence type="ECO:0000256" key="1">
    <source>
        <dbReference type="SAM" id="Coils"/>
    </source>
</evidence>
<protein>
    <recommendedName>
        <fullName evidence="4">Diacylglycerol O-acyltransferase 3, cytosolic</fullName>
    </recommendedName>
</protein>
<name>A0AAQ3L0A2_9LILI</name>
<reference evidence="2 3" key="1">
    <citation type="submission" date="2023-10" db="EMBL/GenBank/DDBJ databases">
        <title>Chromosome-scale genome assembly provides insights into flower coloration mechanisms of Canna indica.</title>
        <authorList>
            <person name="Li C."/>
        </authorList>
    </citation>
    <scope>NUCLEOTIDE SEQUENCE [LARGE SCALE GENOMIC DNA]</scope>
    <source>
        <tissue evidence="2">Flower</tissue>
    </source>
</reference>
<keyword evidence="1" id="KW-0175">Coiled coil</keyword>
<dbReference type="InterPro" id="IPR036249">
    <property type="entry name" value="Thioredoxin-like_sf"/>
</dbReference>
<dbReference type="AlphaFoldDB" id="A0AAQ3L0A2"/>
<dbReference type="CDD" id="cd02980">
    <property type="entry name" value="TRX_Fd_family"/>
    <property type="match status" value="1"/>
</dbReference>
<accession>A0AAQ3L0A2</accession>
<organism evidence="2 3">
    <name type="scientific">Canna indica</name>
    <name type="common">Indian-shot</name>
    <dbReference type="NCBI Taxonomy" id="4628"/>
    <lineage>
        <taxon>Eukaryota</taxon>
        <taxon>Viridiplantae</taxon>
        <taxon>Streptophyta</taxon>
        <taxon>Embryophyta</taxon>
        <taxon>Tracheophyta</taxon>
        <taxon>Spermatophyta</taxon>
        <taxon>Magnoliopsida</taxon>
        <taxon>Liliopsida</taxon>
        <taxon>Zingiberales</taxon>
        <taxon>Cannaceae</taxon>
        <taxon>Canna</taxon>
    </lineage>
</organism>
<dbReference type="EMBL" id="CP136897">
    <property type="protein sequence ID" value="WOL18393.1"/>
    <property type="molecule type" value="Genomic_DNA"/>
</dbReference>
<feature type="coiled-coil region" evidence="1">
    <location>
        <begin position="110"/>
        <end position="140"/>
    </location>
</feature>
<gene>
    <name evidence="2" type="ORF">Cni_G27188</name>
</gene>
<proteinExistence type="predicted"/>
<evidence type="ECO:0008006" key="4">
    <source>
        <dbReference type="Google" id="ProtNLM"/>
    </source>
</evidence>